<reference evidence="3 4" key="1">
    <citation type="submission" date="2016-06" db="EMBL/GenBank/DDBJ databases">
        <title>Complete genome sequence of a deep-branching marine Gamma Proteobacterium Woeseia oceani type strain XK5.</title>
        <authorList>
            <person name="Mu D."/>
            <person name="Du Z."/>
        </authorList>
    </citation>
    <scope>NUCLEOTIDE SEQUENCE [LARGE SCALE GENOMIC DNA]</scope>
    <source>
        <strain evidence="3 4">XK5</strain>
    </source>
</reference>
<proteinExistence type="predicted"/>
<accession>A0A193LIE9</accession>
<dbReference type="OrthoDB" id="9779853at2"/>
<sequence>MSSFPAAQILASNGIELAVHEAGTGPAVLLLHGFPELAYSWRHQLPALAAAGYRAIAPDLRGYGQSSRPEAVEEYRIECLIDDMTGLLAALELKNAVIAAHDWGALLAWQMALLRPDLVRGLICLNIPFLPRGRRDPIAVMREHLGPEFYIVNFQDSDEADRRLAEDPRNFINRMMRRDVISRAQFDALPAQQRVISLLATLDKPQPRGNPLLTPEELDYYTAAFAKSGFAGAINWYRNWSHNWRVTEHVKQVVTVPTLFIGAENDVVVQTKQIEAMKSHVPDLEMHMLTDCGHWTQQEQPAATNQLMLDWLARRFPN</sequence>
<dbReference type="AlphaFoldDB" id="A0A193LIE9"/>
<protein>
    <recommendedName>
        <fullName evidence="2">AB hydrolase-1 domain-containing protein</fullName>
    </recommendedName>
</protein>
<dbReference type="Gene3D" id="3.40.50.1820">
    <property type="entry name" value="alpha/beta hydrolase"/>
    <property type="match status" value="1"/>
</dbReference>
<gene>
    <name evidence="3" type="ORF">BA177_14745</name>
</gene>
<dbReference type="PRINTS" id="PR00412">
    <property type="entry name" value="EPOXHYDRLASE"/>
</dbReference>
<evidence type="ECO:0000313" key="3">
    <source>
        <dbReference type="EMBL" id="ANO52277.1"/>
    </source>
</evidence>
<evidence type="ECO:0000313" key="4">
    <source>
        <dbReference type="Proteomes" id="UP000092695"/>
    </source>
</evidence>
<dbReference type="InterPro" id="IPR029058">
    <property type="entry name" value="AB_hydrolase_fold"/>
</dbReference>
<dbReference type="Proteomes" id="UP000092695">
    <property type="component" value="Chromosome"/>
</dbReference>
<dbReference type="KEGG" id="woc:BA177_14745"/>
<dbReference type="SUPFAM" id="SSF53474">
    <property type="entry name" value="alpha/beta-Hydrolases"/>
    <property type="match status" value="1"/>
</dbReference>
<evidence type="ECO:0000256" key="1">
    <source>
        <dbReference type="ARBA" id="ARBA00022801"/>
    </source>
</evidence>
<dbReference type="Pfam" id="PF00561">
    <property type="entry name" value="Abhydrolase_1"/>
    <property type="match status" value="1"/>
</dbReference>
<dbReference type="PANTHER" id="PTHR43329">
    <property type="entry name" value="EPOXIDE HYDROLASE"/>
    <property type="match status" value="1"/>
</dbReference>
<dbReference type="RefSeq" id="WP_068617435.1">
    <property type="nucleotide sequence ID" value="NZ_CP016268.1"/>
</dbReference>
<dbReference type="InterPro" id="IPR000073">
    <property type="entry name" value="AB_hydrolase_1"/>
</dbReference>
<dbReference type="GO" id="GO:0016787">
    <property type="term" value="F:hydrolase activity"/>
    <property type="evidence" value="ECO:0007669"/>
    <property type="project" value="UniProtKB-KW"/>
</dbReference>
<evidence type="ECO:0000259" key="2">
    <source>
        <dbReference type="Pfam" id="PF00561"/>
    </source>
</evidence>
<dbReference type="EMBL" id="CP016268">
    <property type="protein sequence ID" value="ANO52277.1"/>
    <property type="molecule type" value="Genomic_DNA"/>
</dbReference>
<keyword evidence="4" id="KW-1185">Reference proteome</keyword>
<dbReference type="InterPro" id="IPR000639">
    <property type="entry name" value="Epox_hydrolase-like"/>
</dbReference>
<dbReference type="STRING" id="1548547.BA177_14745"/>
<name>A0A193LIE9_9GAMM</name>
<feature type="domain" description="AB hydrolase-1" evidence="2">
    <location>
        <begin position="26"/>
        <end position="299"/>
    </location>
</feature>
<organism evidence="3 4">
    <name type="scientific">Woeseia oceani</name>
    <dbReference type="NCBI Taxonomy" id="1548547"/>
    <lineage>
        <taxon>Bacteria</taxon>
        <taxon>Pseudomonadati</taxon>
        <taxon>Pseudomonadota</taxon>
        <taxon>Gammaproteobacteria</taxon>
        <taxon>Woeseiales</taxon>
        <taxon>Woeseiaceae</taxon>
        <taxon>Woeseia</taxon>
    </lineage>
</organism>
<keyword evidence="1" id="KW-0378">Hydrolase</keyword>